<dbReference type="InterPro" id="IPR017437">
    <property type="entry name" value="ATP-NAD_kinase_PpnK-typ_C"/>
</dbReference>
<dbReference type="GO" id="GO:0003951">
    <property type="term" value="F:NAD+ kinase activity"/>
    <property type="evidence" value="ECO:0007669"/>
    <property type="project" value="InterPro"/>
</dbReference>
<dbReference type="EMBL" id="CCBN010000011">
    <property type="protein sequence ID" value="CDO55409.1"/>
    <property type="molecule type" value="Genomic_DNA"/>
</dbReference>
<dbReference type="Gene3D" id="2.60.200.30">
    <property type="entry name" value="Probable inorganic polyphosphate/atp-NAD kinase, domain 2"/>
    <property type="match status" value="1"/>
</dbReference>
<dbReference type="HAMAP" id="MF_00361">
    <property type="entry name" value="NAD_kinase"/>
    <property type="match status" value="1"/>
</dbReference>
<dbReference type="Pfam" id="PF20143">
    <property type="entry name" value="NAD_kinase_C"/>
    <property type="match status" value="1"/>
</dbReference>
<organism evidence="7 8">
    <name type="scientific">Geotrichum candidum</name>
    <name type="common">Oospora lactis</name>
    <name type="synonym">Dipodascus geotrichum</name>
    <dbReference type="NCBI Taxonomy" id="1173061"/>
    <lineage>
        <taxon>Eukaryota</taxon>
        <taxon>Fungi</taxon>
        <taxon>Dikarya</taxon>
        <taxon>Ascomycota</taxon>
        <taxon>Saccharomycotina</taxon>
        <taxon>Dipodascomycetes</taxon>
        <taxon>Dipodascales</taxon>
        <taxon>Dipodascaceae</taxon>
        <taxon>Geotrichum</taxon>
    </lineage>
</organism>
<evidence type="ECO:0000256" key="5">
    <source>
        <dbReference type="ARBA" id="ARBA00023027"/>
    </source>
</evidence>
<protein>
    <submittedName>
        <fullName evidence="7">Similar to Saccharomyces cerevisiae YJR049C UTR1 ATP-NADH kinase</fullName>
    </submittedName>
</protein>
<evidence type="ECO:0000256" key="6">
    <source>
        <dbReference type="SAM" id="MobiDB-lite"/>
    </source>
</evidence>
<evidence type="ECO:0000256" key="2">
    <source>
        <dbReference type="ARBA" id="ARBA00022679"/>
    </source>
</evidence>
<evidence type="ECO:0000256" key="1">
    <source>
        <dbReference type="ARBA" id="ARBA00010995"/>
    </source>
</evidence>
<evidence type="ECO:0000256" key="3">
    <source>
        <dbReference type="ARBA" id="ARBA00022777"/>
    </source>
</evidence>
<dbReference type="PANTHER" id="PTHR20275:SF0">
    <property type="entry name" value="NAD KINASE"/>
    <property type="match status" value="1"/>
</dbReference>
<comment type="similarity">
    <text evidence="1">Belongs to the NAD kinase family.</text>
</comment>
<dbReference type="Pfam" id="PF01513">
    <property type="entry name" value="NAD_kinase"/>
    <property type="match status" value="1"/>
</dbReference>
<dbReference type="OrthoDB" id="24581at2759"/>
<dbReference type="AlphaFoldDB" id="A0A0J9XES9"/>
<dbReference type="Gene3D" id="3.40.50.10330">
    <property type="entry name" value="Probable inorganic polyphosphate/atp-NAD kinase, domain 1"/>
    <property type="match status" value="1"/>
</dbReference>
<evidence type="ECO:0000313" key="8">
    <source>
        <dbReference type="Proteomes" id="UP000242525"/>
    </source>
</evidence>
<dbReference type="GO" id="GO:0019674">
    <property type="term" value="P:NAD+ metabolic process"/>
    <property type="evidence" value="ECO:0007669"/>
    <property type="project" value="InterPro"/>
</dbReference>
<keyword evidence="3 7" id="KW-0418">Kinase</keyword>
<dbReference type="SUPFAM" id="SSF111331">
    <property type="entry name" value="NAD kinase/diacylglycerol kinase-like"/>
    <property type="match status" value="1"/>
</dbReference>
<dbReference type="InterPro" id="IPR017438">
    <property type="entry name" value="ATP-NAD_kinase_N"/>
</dbReference>
<name>A0A0J9XES9_GEOCN</name>
<dbReference type="STRING" id="1173061.A0A0J9XES9"/>
<keyword evidence="2" id="KW-0808">Transferase</keyword>
<dbReference type="InterPro" id="IPR002504">
    <property type="entry name" value="NADK"/>
</dbReference>
<gene>
    <name evidence="7" type="ORF">BN980_GECA11s00714g</name>
</gene>
<dbReference type="PANTHER" id="PTHR20275">
    <property type="entry name" value="NAD KINASE"/>
    <property type="match status" value="1"/>
</dbReference>
<accession>A0A0J9XES9</accession>
<dbReference type="GO" id="GO:0006741">
    <property type="term" value="P:NADP+ biosynthetic process"/>
    <property type="evidence" value="ECO:0007669"/>
    <property type="project" value="InterPro"/>
</dbReference>
<keyword evidence="5" id="KW-0520">NAD</keyword>
<sequence length="503" mass="56323">MSFHNKSKRSPSPFTMGDSSDDEKQQSQGQQQKPPASSLLSPNPIQAANEISSLRHPQLNVPATANFKERRSSGRRDSYLVVHDNLLMQQPQAPFPVSAETSEENEKYSSEIEEIRSAIETPIQRLNNSKSLQLDSDALAELVVSVRDLSKSLMGFSMKLKMKNIMVISKLMDPEVVDNTRDLALWLIKHDKLNVYVEDTLAKHPNFGYDSLSSVDGLDRLKFWSSKACASHPNKFDFVITLGGDGTVLYTSWLFQKVVPPVLCFSMGSLGFLTDFDYKLKEDILEDVIKNGVMCSLRMRFECTIMKSRSHHKKGQFDLAEEILDAEKDGLFKNHYEGESYCILNDVVVDRGPNPTMTTTELYGNFSLLTSIEADGCVISTPSGSTAYSLSAGGSLVHPDIPGILVSPVCPHTLSFRPLVVPDSVIVRIGVPYDARVSAWCSFDGRARVELQRGDFLTVVASRYPFPKVQHSKLATEQWFHRLSKTLHWNQRSRQKAIPKLSQ</sequence>
<keyword evidence="8" id="KW-1185">Reference proteome</keyword>
<evidence type="ECO:0000256" key="4">
    <source>
        <dbReference type="ARBA" id="ARBA00022857"/>
    </source>
</evidence>
<evidence type="ECO:0000313" key="7">
    <source>
        <dbReference type="EMBL" id="CDO55409.1"/>
    </source>
</evidence>
<reference evidence="7" key="1">
    <citation type="submission" date="2014-03" db="EMBL/GenBank/DDBJ databases">
        <authorList>
            <person name="Casaregola S."/>
        </authorList>
    </citation>
    <scope>NUCLEOTIDE SEQUENCE [LARGE SCALE GENOMIC DNA]</scope>
    <source>
        <strain evidence="7">CLIB 918</strain>
    </source>
</reference>
<feature type="compositionally biased region" description="Polar residues" evidence="6">
    <location>
        <begin position="34"/>
        <end position="52"/>
    </location>
</feature>
<keyword evidence="4" id="KW-0521">NADP</keyword>
<dbReference type="InterPro" id="IPR016064">
    <property type="entry name" value="NAD/diacylglycerol_kinase_sf"/>
</dbReference>
<comment type="caution">
    <text evidence="7">The sequence shown here is derived from an EMBL/GenBank/DDBJ whole genome shotgun (WGS) entry which is preliminary data.</text>
</comment>
<feature type="region of interest" description="Disordered" evidence="6">
    <location>
        <begin position="1"/>
        <end position="75"/>
    </location>
</feature>
<dbReference type="Proteomes" id="UP000242525">
    <property type="component" value="Unassembled WGS sequence"/>
</dbReference>
<proteinExistence type="inferred from homology"/>